<dbReference type="AlphaFoldDB" id="A0A9D4ZCX8"/>
<dbReference type="InterPro" id="IPR011990">
    <property type="entry name" value="TPR-like_helical_dom_sf"/>
</dbReference>
<dbReference type="PANTHER" id="PTHR46816:SF2">
    <property type="entry name" value="J DOMAIN-CONTAINING PROTEIN"/>
    <property type="match status" value="1"/>
</dbReference>
<evidence type="ECO:0008006" key="4">
    <source>
        <dbReference type="Google" id="ProtNLM"/>
    </source>
</evidence>
<evidence type="ECO:0000313" key="2">
    <source>
        <dbReference type="EMBL" id="KAI5068700.1"/>
    </source>
</evidence>
<gene>
    <name evidence="1" type="ORF">GOP47_0016396</name>
    <name evidence="2" type="ORF">GOP47_0017045</name>
</gene>
<dbReference type="PANTHER" id="PTHR46816">
    <property type="entry name" value="OS01G0273500 PROTEIN"/>
    <property type="match status" value="1"/>
</dbReference>
<accession>A0A9D4ZCX8</accession>
<name>A0A9D4ZCX8_ADICA</name>
<dbReference type="CDD" id="cd06257">
    <property type="entry name" value="DnaJ"/>
    <property type="match status" value="1"/>
</dbReference>
<dbReference type="OrthoDB" id="1900869at2759"/>
<sequence length="599" mass="67537">MPSLALLQRHLWVSSRKRAEKSLGHARQLLLSRDPTDIHTALRLLDATLRSFPQWEKAIELKARALLYLRRFRDIVSLLQESVPSLKAHPSLTKVTPEEKIKLLPSNLNPRRTRKVSFTQCFSLIPLQRHKWVLCSSKGEREQWKYIVLGQACRHLGMMEDAMILLSNGKRFASAAQRKQSSRFNEDSFLLDGTHAAADVEVVNDLLINIKSLLRRRTAALAALDVGLYTEAARHFSKIIDGRKGTPQGFVAECYMYRAFAHQAANKIVDALADYNRCLVLNPMCAEALSTRATLYEAIGCHSDSMEDLESLKSLYEMISATNMQWVHSQSSSNSDLQGCIDFINGRLASMMERGNGRNTVDHHRILGLSRGCSRAEVERAYLLLSLKHRPDKSAHFVDRCEFVDDRDIEVVKGEARTFGLRLFNLLQKAYTWIVSRILEEEMNMVKVRHVQECSETSLKCSKGDSSSSCWEGKCPMEHAMHNQSSFGVDREAHQAFFFDGVAPHEDSLNCKESLHAEISPVMAFEHDYMNTHEEGDPFAHIEAFDNVGQLVDATLFTQAATCREVANVSTIHASQGLPSEAWMSSSEWGHSVQALSVT</sequence>
<dbReference type="EMBL" id="JABFUD020000016">
    <property type="protein sequence ID" value="KAI5068700.1"/>
    <property type="molecule type" value="Genomic_DNA"/>
</dbReference>
<dbReference type="InterPro" id="IPR019734">
    <property type="entry name" value="TPR_rpt"/>
</dbReference>
<proteinExistence type="predicted"/>
<dbReference type="SUPFAM" id="SSF46565">
    <property type="entry name" value="Chaperone J-domain"/>
    <property type="match status" value="1"/>
</dbReference>
<dbReference type="SUPFAM" id="SSF48452">
    <property type="entry name" value="TPR-like"/>
    <property type="match status" value="1"/>
</dbReference>
<dbReference type="EMBL" id="JABFUD020000016">
    <property type="protein sequence ID" value="KAI5068051.1"/>
    <property type="molecule type" value="Genomic_DNA"/>
</dbReference>
<dbReference type="Gene3D" id="1.10.287.110">
    <property type="entry name" value="DnaJ domain"/>
    <property type="match status" value="1"/>
</dbReference>
<protein>
    <recommendedName>
        <fullName evidence="4">J domain-containing protein</fullName>
    </recommendedName>
</protein>
<evidence type="ECO:0000313" key="1">
    <source>
        <dbReference type="EMBL" id="KAI5068051.1"/>
    </source>
</evidence>
<dbReference type="InterPro" id="IPR001623">
    <property type="entry name" value="DnaJ_domain"/>
</dbReference>
<organism evidence="1 3">
    <name type="scientific">Adiantum capillus-veneris</name>
    <name type="common">Maidenhair fern</name>
    <dbReference type="NCBI Taxonomy" id="13818"/>
    <lineage>
        <taxon>Eukaryota</taxon>
        <taxon>Viridiplantae</taxon>
        <taxon>Streptophyta</taxon>
        <taxon>Embryophyta</taxon>
        <taxon>Tracheophyta</taxon>
        <taxon>Polypodiopsida</taxon>
        <taxon>Polypodiidae</taxon>
        <taxon>Polypodiales</taxon>
        <taxon>Pteridineae</taxon>
        <taxon>Pteridaceae</taxon>
        <taxon>Vittarioideae</taxon>
        <taxon>Adiantum</taxon>
    </lineage>
</organism>
<comment type="caution">
    <text evidence="1">The sequence shown here is derived from an EMBL/GenBank/DDBJ whole genome shotgun (WGS) entry which is preliminary data.</text>
</comment>
<dbReference type="SMART" id="SM00028">
    <property type="entry name" value="TPR"/>
    <property type="match status" value="2"/>
</dbReference>
<dbReference type="InterPro" id="IPR036869">
    <property type="entry name" value="J_dom_sf"/>
</dbReference>
<dbReference type="Gene3D" id="1.25.40.10">
    <property type="entry name" value="Tetratricopeptide repeat domain"/>
    <property type="match status" value="1"/>
</dbReference>
<evidence type="ECO:0000313" key="3">
    <source>
        <dbReference type="Proteomes" id="UP000886520"/>
    </source>
</evidence>
<reference evidence="1" key="1">
    <citation type="submission" date="2021-01" db="EMBL/GenBank/DDBJ databases">
        <title>Adiantum capillus-veneris genome.</title>
        <authorList>
            <person name="Fang Y."/>
            <person name="Liao Q."/>
        </authorList>
    </citation>
    <scope>NUCLEOTIDE SEQUENCE</scope>
    <source>
        <strain evidence="1">H3</strain>
        <tissue evidence="1">Leaf</tissue>
    </source>
</reference>
<keyword evidence="3" id="KW-1185">Reference proteome</keyword>
<dbReference type="Proteomes" id="UP000886520">
    <property type="component" value="Chromosome 16"/>
</dbReference>